<sequence>IYILNILAETRSNVKLVFGASPRAGEHLLYAAKAYALIHGREYVIPDDVKKVVPKVLSHRIILSAESEFEGISTEKIMDDMLNAVDVSEIFETEKPA</sequence>
<dbReference type="EMBL" id="BARW01040453">
    <property type="protein sequence ID" value="GAJ18083.1"/>
    <property type="molecule type" value="Genomic_DNA"/>
</dbReference>
<evidence type="ECO:0000313" key="2">
    <source>
        <dbReference type="EMBL" id="GAJ18083.1"/>
    </source>
</evidence>
<name>X1UKU3_9ZZZZ</name>
<dbReference type="InterPro" id="IPR052041">
    <property type="entry name" value="Nucleic_acid_metab_PIN/TRAM"/>
</dbReference>
<dbReference type="InterPro" id="IPR041628">
    <property type="entry name" value="ChlI/MoxR_AAA_lid"/>
</dbReference>
<evidence type="ECO:0000259" key="1">
    <source>
        <dbReference type="Pfam" id="PF17863"/>
    </source>
</evidence>
<feature type="domain" description="ChlI/MoxR AAA lid" evidence="1">
    <location>
        <begin position="9"/>
        <end position="80"/>
    </location>
</feature>
<dbReference type="PANTHER" id="PTHR11603">
    <property type="entry name" value="AAA FAMILY ATPASE"/>
    <property type="match status" value="1"/>
</dbReference>
<accession>X1UKU3</accession>
<protein>
    <recommendedName>
        <fullName evidence="1">ChlI/MoxR AAA lid domain-containing protein</fullName>
    </recommendedName>
</protein>
<dbReference type="AlphaFoldDB" id="X1UKU3"/>
<dbReference type="Gene3D" id="1.10.8.80">
    <property type="entry name" value="Magnesium chelatase subunit I, C-Terminal domain"/>
    <property type="match status" value="1"/>
</dbReference>
<organism evidence="2">
    <name type="scientific">marine sediment metagenome</name>
    <dbReference type="NCBI Taxonomy" id="412755"/>
    <lineage>
        <taxon>unclassified sequences</taxon>
        <taxon>metagenomes</taxon>
        <taxon>ecological metagenomes</taxon>
    </lineage>
</organism>
<reference evidence="2" key="1">
    <citation type="journal article" date="2014" name="Front. Microbiol.">
        <title>High frequency of phylogenetically diverse reductive dehalogenase-homologous genes in deep subseafloor sedimentary metagenomes.</title>
        <authorList>
            <person name="Kawai M."/>
            <person name="Futagami T."/>
            <person name="Toyoda A."/>
            <person name="Takaki Y."/>
            <person name="Nishi S."/>
            <person name="Hori S."/>
            <person name="Arai W."/>
            <person name="Tsubouchi T."/>
            <person name="Morono Y."/>
            <person name="Uchiyama I."/>
            <person name="Ito T."/>
            <person name="Fujiyama A."/>
            <person name="Inagaki F."/>
            <person name="Takami H."/>
        </authorList>
    </citation>
    <scope>NUCLEOTIDE SEQUENCE</scope>
    <source>
        <strain evidence="2">Expedition CK06-06</strain>
    </source>
</reference>
<proteinExistence type="predicted"/>
<comment type="caution">
    <text evidence="2">The sequence shown here is derived from an EMBL/GenBank/DDBJ whole genome shotgun (WGS) entry which is preliminary data.</text>
</comment>
<feature type="non-terminal residue" evidence="2">
    <location>
        <position position="1"/>
    </location>
</feature>
<dbReference type="Pfam" id="PF17863">
    <property type="entry name" value="AAA_lid_2"/>
    <property type="match status" value="1"/>
</dbReference>
<gene>
    <name evidence="2" type="ORF">S12H4_61114</name>
</gene>
<dbReference type="PANTHER" id="PTHR11603:SF132">
    <property type="entry name" value="C2H2-TYPE DOMAIN-CONTAINING PROTEIN"/>
    <property type="match status" value="1"/>
</dbReference>